<feature type="transmembrane region" description="Helical" evidence="5">
    <location>
        <begin position="54"/>
        <end position="72"/>
    </location>
</feature>
<dbReference type="GO" id="GO:0005886">
    <property type="term" value="C:plasma membrane"/>
    <property type="evidence" value="ECO:0007669"/>
    <property type="project" value="TreeGrafter"/>
</dbReference>
<dbReference type="EMBL" id="NWVC01000001">
    <property type="protein sequence ID" value="PCG15843.1"/>
    <property type="molecule type" value="Genomic_DNA"/>
</dbReference>
<evidence type="ECO:0000256" key="3">
    <source>
        <dbReference type="ARBA" id="ARBA00022989"/>
    </source>
</evidence>
<evidence type="ECO:0000256" key="4">
    <source>
        <dbReference type="ARBA" id="ARBA00023136"/>
    </source>
</evidence>
<dbReference type="Pfam" id="PF01957">
    <property type="entry name" value="NfeD"/>
    <property type="match status" value="1"/>
</dbReference>
<name>A0A2A4IDF5_9SPHN</name>
<evidence type="ECO:0000256" key="1">
    <source>
        <dbReference type="ARBA" id="ARBA00004141"/>
    </source>
</evidence>
<keyword evidence="3 5" id="KW-1133">Transmembrane helix</keyword>
<sequence>MMLDAIGGMATGWLIAALALAIAELAVPGVFLIFLAVAAAITAALLVAVPDVVVPVQLLSFAVWSAVAVAVGRRWYRDFPVTGGDARLNDRTARMIGSVARLETAIEHGRGRVAIDDGSWPARGPELPAGSAVRIVAVDGGVVVVEAMAD</sequence>
<comment type="caution">
    <text evidence="7">The sequence shown here is derived from an EMBL/GenBank/DDBJ whole genome shotgun (WGS) entry which is preliminary data.</text>
</comment>
<keyword evidence="4 5" id="KW-0472">Membrane</keyword>
<keyword evidence="8" id="KW-1185">Reference proteome</keyword>
<dbReference type="PANTHER" id="PTHR33507:SF3">
    <property type="entry name" value="INNER MEMBRANE PROTEIN YBBJ"/>
    <property type="match status" value="1"/>
</dbReference>
<dbReference type="InterPro" id="IPR012340">
    <property type="entry name" value="NA-bd_OB-fold"/>
</dbReference>
<dbReference type="Gene3D" id="2.40.50.140">
    <property type="entry name" value="Nucleic acid-binding proteins"/>
    <property type="match status" value="1"/>
</dbReference>
<dbReference type="InterPro" id="IPR002810">
    <property type="entry name" value="NfeD-like_C"/>
</dbReference>
<reference evidence="7 8" key="1">
    <citation type="submission" date="2017-09" db="EMBL/GenBank/DDBJ databases">
        <title>Sphingomonas adhaesiva DSM 7418, whole genome shotgun sequence.</title>
        <authorList>
            <person name="Feng G."/>
            <person name="Zhu H."/>
        </authorList>
    </citation>
    <scope>NUCLEOTIDE SEQUENCE [LARGE SCALE GENOMIC DNA]</scope>
    <source>
        <strain evidence="7 8">DSM 7418</strain>
    </source>
</reference>
<dbReference type="Proteomes" id="UP000218323">
    <property type="component" value="Unassembled WGS sequence"/>
</dbReference>
<dbReference type="AlphaFoldDB" id="A0A2A4IDF5"/>
<organism evidence="7 8">
    <name type="scientific">Sphingomonas adhaesiva</name>
    <dbReference type="NCBI Taxonomy" id="28212"/>
    <lineage>
        <taxon>Bacteria</taxon>
        <taxon>Pseudomonadati</taxon>
        <taxon>Pseudomonadota</taxon>
        <taxon>Alphaproteobacteria</taxon>
        <taxon>Sphingomonadales</taxon>
        <taxon>Sphingomonadaceae</taxon>
        <taxon>Sphingomonas</taxon>
    </lineage>
</organism>
<accession>A0A2A4IDF5</accession>
<keyword evidence="2 5" id="KW-0812">Transmembrane</keyword>
<feature type="transmembrane region" description="Helical" evidence="5">
    <location>
        <begin position="30"/>
        <end position="48"/>
    </location>
</feature>
<evidence type="ECO:0000256" key="2">
    <source>
        <dbReference type="ARBA" id="ARBA00022692"/>
    </source>
</evidence>
<evidence type="ECO:0000259" key="6">
    <source>
        <dbReference type="Pfam" id="PF01957"/>
    </source>
</evidence>
<feature type="domain" description="NfeD-like C-terminal" evidence="6">
    <location>
        <begin position="93"/>
        <end position="146"/>
    </location>
</feature>
<gene>
    <name evidence="7" type="ORF">COA07_02405</name>
</gene>
<evidence type="ECO:0000256" key="5">
    <source>
        <dbReference type="SAM" id="Phobius"/>
    </source>
</evidence>
<protein>
    <recommendedName>
        <fullName evidence="6">NfeD-like C-terminal domain-containing protein</fullName>
    </recommendedName>
</protein>
<proteinExistence type="predicted"/>
<feature type="transmembrane region" description="Helical" evidence="5">
    <location>
        <begin position="6"/>
        <end position="23"/>
    </location>
</feature>
<dbReference type="PANTHER" id="PTHR33507">
    <property type="entry name" value="INNER MEMBRANE PROTEIN YBBJ"/>
    <property type="match status" value="1"/>
</dbReference>
<comment type="subcellular location">
    <subcellularLocation>
        <location evidence="1">Membrane</location>
        <topology evidence="1">Multi-pass membrane protein</topology>
    </subcellularLocation>
</comment>
<dbReference type="InterPro" id="IPR052165">
    <property type="entry name" value="Membrane_assoc_protease"/>
</dbReference>
<evidence type="ECO:0000313" key="8">
    <source>
        <dbReference type="Proteomes" id="UP000218323"/>
    </source>
</evidence>
<evidence type="ECO:0000313" key="7">
    <source>
        <dbReference type="EMBL" id="PCG15843.1"/>
    </source>
</evidence>